<comment type="caution">
    <text evidence="8">The sequence shown here is derived from an EMBL/GenBank/DDBJ whole genome shotgun (WGS) entry which is preliminary data.</text>
</comment>
<dbReference type="SUPFAM" id="SSF53067">
    <property type="entry name" value="Actin-like ATPase domain"/>
    <property type="match status" value="2"/>
</dbReference>
<comment type="subcellular location">
    <subcellularLocation>
        <location evidence="1">Cytoplasm</location>
    </subcellularLocation>
</comment>
<proteinExistence type="inferred from homology"/>
<reference evidence="8" key="1">
    <citation type="submission" date="2019-08" db="EMBL/GenBank/DDBJ databases">
        <authorList>
            <person name="Kucharzyk K."/>
            <person name="Murdoch R.W."/>
            <person name="Higgins S."/>
            <person name="Loffler F."/>
        </authorList>
    </citation>
    <scope>NUCLEOTIDE SEQUENCE</scope>
</reference>
<dbReference type="PANTHER" id="PTHR21060:SF3">
    <property type="entry name" value="BUTYRATE KINASE 2-RELATED"/>
    <property type="match status" value="1"/>
</dbReference>
<dbReference type="InterPro" id="IPR023865">
    <property type="entry name" value="Aliphatic_acid_kinase_CS"/>
</dbReference>
<accession>A0A645EGM4</accession>
<dbReference type="InterPro" id="IPR000890">
    <property type="entry name" value="Aliphatic_acid_kin_short-chain"/>
</dbReference>
<protein>
    <submittedName>
        <fullName evidence="8">Butyrate kinase 2</fullName>
        <ecNumber evidence="8">2.7.2.7</ecNumber>
    </submittedName>
</protein>
<dbReference type="EMBL" id="VSSQ01047197">
    <property type="protein sequence ID" value="MPN01175.1"/>
    <property type="molecule type" value="Genomic_DNA"/>
</dbReference>
<dbReference type="GO" id="GO:0005524">
    <property type="term" value="F:ATP binding"/>
    <property type="evidence" value="ECO:0007669"/>
    <property type="project" value="UniProtKB-KW"/>
</dbReference>
<name>A0A645EGM4_9ZZZZ</name>
<evidence type="ECO:0000256" key="6">
    <source>
        <dbReference type="ARBA" id="ARBA00022840"/>
    </source>
</evidence>
<dbReference type="HAMAP" id="MF_00542">
    <property type="entry name" value="Butyrate_kinase"/>
    <property type="match status" value="1"/>
</dbReference>
<dbReference type="EC" id="2.7.2.7" evidence="8"/>
<keyword evidence="6" id="KW-0067">ATP-binding</keyword>
<keyword evidence="5 8" id="KW-0418">Kinase</keyword>
<evidence type="ECO:0000256" key="5">
    <source>
        <dbReference type="ARBA" id="ARBA00022777"/>
    </source>
</evidence>
<sequence>MKILSINPGSTSTKIALYDGLKPVFIQTLRHTAEEIAQFATIFEQFEFREKLIIKFLTDNNITLDSLDAVVGRGGLLKPIPGGIYRVNEKMINDLKTPFLGEHASNLGGILAFEIAKEAGNVHAFIVDPVVVDELEDIARYSGHPELPKVSIFHALNQKAVARRYARENNLDYNKLNLIIAHLGGGISVGLHNCGKVVDVNNALNGNGPFSPERAGTVPSASLVELCFSGKYQKNEILKMITGKGGCVAFLGTNDAYEIEIKALEKGDKECKKTARG</sequence>
<dbReference type="InterPro" id="IPR011245">
    <property type="entry name" value="Butyrate_kin"/>
</dbReference>
<dbReference type="GO" id="GO:0006083">
    <property type="term" value="P:acetate metabolic process"/>
    <property type="evidence" value="ECO:0007669"/>
    <property type="project" value="TreeGrafter"/>
</dbReference>
<dbReference type="GO" id="GO:0005737">
    <property type="term" value="C:cytoplasm"/>
    <property type="evidence" value="ECO:0007669"/>
    <property type="project" value="UniProtKB-SubCell"/>
</dbReference>
<dbReference type="GO" id="GO:0047761">
    <property type="term" value="F:butyrate kinase activity"/>
    <property type="evidence" value="ECO:0007669"/>
    <property type="project" value="UniProtKB-EC"/>
</dbReference>
<dbReference type="AlphaFoldDB" id="A0A645EGM4"/>
<evidence type="ECO:0000256" key="7">
    <source>
        <dbReference type="ARBA" id="ARBA00048596"/>
    </source>
</evidence>
<evidence type="ECO:0000256" key="3">
    <source>
        <dbReference type="ARBA" id="ARBA00022679"/>
    </source>
</evidence>
<dbReference type="PRINTS" id="PR00471">
    <property type="entry name" value="ACETATEKNASE"/>
</dbReference>
<evidence type="ECO:0000256" key="1">
    <source>
        <dbReference type="ARBA" id="ARBA00004496"/>
    </source>
</evidence>
<dbReference type="PROSITE" id="PS01075">
    <property type="entry name" value="ACETATE_KINASE_1"/>
    <property type="match status" value="1"/>
</dbReference>
<evidence type="ECO:0000256" key="4">
    <source>
        <dbReference type="ARBA" id="ARBA00022741"/>
    </source>
</evidence>
<dbReference type="NCBIfam" id="TIGR02707">
    <property type="entry name" value="butyr_kinase"/>
    <property type="match status" value="1"/>
</dbReference>
<dbReference type="GO" id="GO:0008776">
    <property type="term" value="F:acetate kinase activity"/>
    <property type="evidence" value="ECO:0007669"/>
    <property type="project" value="TreeGrafter"/>
</dbReference>
<dbReference type="PANTHER" id="PTHR21060">
    <property type="entry name" value="ACETATE KINASE"/>
    <property type="match status" value="1"/>
</dbReference>
<comment type="catalytic activity">
    <reaction evidence="7">
        <text>butanoate + ATP = butanoyl phosphate + ADP</text>
        <dbReference type="Rhea" id="RHEA:13585"/>
        <dbReference type="ChEBI" id="CHEBI:17968"/>
        <dbReference type="ChEBI" id="CHEBI:30616"/>
        <dbReference type="ChEBI" id="CHEBI:58079"/>
        <dbReference type="ChEBI" id="CHEBI:456216"/>
        <dbReference type="EC" id="2.7.2.7"/>
    </reaction>
</comment>
<organism evidence="8">
    <name type="scientific">bioreactor metagenome</name>
    <dbReference type="NCBI Taxonomy" id="1076179"/>
    <lineage>
        <taxon>unclassified sequences</taxon>
        <taxon>metagenomes</taxon>
        <taxon>ecological metagenomes</taxon>
    </lineage>
</organism>
<dbReference type="Gene3D" id="3.30.420.40">
    <property type="match status" value="2"/>
</dbReference>
<dbReference type="InterPro" id="IPR043129">
    <property type="entry name" value="ATPase_NBD"/>
</dbReference>
<keyword evidence="2" id="KW-0963">Cytoplasm</keyword>
<gene>
    <name evidence="8" type="primary">buk2_36</name>
    <name evidence="8" type="ORF">SDC9_148381</name>
</gene>
<keyword evidence="3 8" id="KW-0808">Transferase</keyword>
<dbReference type="NCBIfam" id="NF002834">
    <property type="entry name" value="PRK03011.1-5"/>
    <property type="match status" value="1"/>
</dbReference>
<evidence type="ECO:0000313" key="8">
    <source>
        <dbReference type="EMBL" id="MPN01175.1"/>
    </source>
</evidence>
<keyword evidence="4" id="KW-0547">Nucleotide-binding</keyword>
<dbReference type="CDD" id="cd24011">
    <property type="entry name" value="ASKHA_NBD_BK"/>
    <property type="match status" value="1"/>
</dbReference>
<evidence type="ECO:0000256" key="2">
    <source>
        <dbReference type="ARBA" id="ARBA00022490"/>
    </source>
</evidence>